<dbReference type="RefSeq" id="XP_013164055.1">
    <property type="nucleotide sequence ID" value="XM_013308601.1"/>
</dbReference>
<evidence type="ECO:0000313" key="1">
    <source>
        <dbReference type="RefSeq" id="XP_013164055.1"/>
    </source>
</evidence>
<dbReference type="GeneID" id="106115263"/>
<sequence length="635" mass="73350">MEEWELIVEKYEDVERKSFLKACECAHHVLKDDLAPFEIVWFLDTLILEPVNILKTIAAKSKEPVWLEPIGKAFKLLSDVIEKFPEECTQHFENIVRLCEKSFEARPRAFALQCLTSLVPYYEAAAQNYNKHLVSLMNENICKAALAELIGAICSHYTDIVKSNVATIWRVYLNLFDSRQSDTVVRSLLLGVSGVLKSFGNDLDIKEFPVFYKHLVDASNKSKCRDVYLKILAKHADLFRELLANDPETRMSLWHSYPTSDPQDVNRQAILSVYNAIKQVFKENRSRFNAIVRTETFQFENSSNSEIKFTALRVLHAVNARVARVHCDMQALYALRHCRLTYEHCEMIQWCLEYNIENDIKLLKSVLVFHENIPTKYQKVIVVNILLKAPHSVRKMAVIFLITETCQYYKDNGNIDKYIHLWKSLFITSSDELKNKSGEIFLDFMEYLYQLLMQNNMSNSEEISDKLSYLITISWYIIPMGDEVVGERVCDVSRGVVRLLGGAGGAGLRVARLLLRYGAVDLYSEMVKDISLENCTDDLMLYETCLALVYTATRVDDVRRVLHALQIILSRSDVEASILSRCIITLDNIMSTRKDFNGNVLNQIIHRLEKIQYIEHKGKDGRCLRRDLFMFLGKY</sequence>
<proteinExistence type="predicted"/>
<gene>
    <name evidence="1" type="primary">LOC106115263</name>
</gene>
<dbReference type="AlphaFoldDB" id="A0AAJ6Z2D3"/>
<dbReference type="KEGG" id="pxu:106115263"/>
<protein>
    <submittedName>
        <fullName evidence="1">Uncharacterized protein LOC106115263</fullName>
    </submittedName>
</protein>
<accession>A0AAJ6Z2D3</accession>
<dbReference type="Gene3D" id="1.25.10.10">
    <property type="entry name" value="Leucine-rich Repeat Variant"/>
    <property type="match status" value="1"/>
</dbReference>
<reference evidence="1" key="1">
    <citation type="submission" date="2025-08" db="UniProtKB">
        <authorList>
            <consortium name="RefSeq"/>
        </authorList>
    </citation>
    <scope>IDENTIFICATION</scope>
</reference>
<dbReference type="SUPFAM" id="SSF48371">
    <property type="entry name" value="ARM repeat"/>
    <property type="match status" value="1"/>
</dbReference>
<dbReference type="InterPro" id="IPR011989">
    <property type="entry name" value="ARM-like"/>
</dbReference>
<name>A0AAJ6Z2D3_PAPXU</name>
<dbReference type="InterPro" id="IPR016024">
    <property type="entry name" value="ARM-type_fold"/>
</dbReference>
<dbReference type="Proteomes" id="UP000694872">
    <property type="component" value="Unplaced"/>
</dbReference>
<organism evidence="1">
    <name type="scientific">Papilio xuthus</name>
    <name type="common">Asian swallowtail butterfly</name>
    <dbReference type="NCBI Taxonomy" id="66420"/>
    <lineage>
        <taxon>Eukaryota</taxon>
        <taxon>Metazoa</taxon>
        <taxon>Ecdysozoa</taxon>
        <taxon>Arthropoda</taxon>
        <taxon>Hexapoda</taxon>
        <taxon>Insecta</taxon>
        <taxon>Pterygota</taxon>
        <taxon>Neoptera</taxon>
        <taxon>Endopterygota</taxon>
        <taxon>Lepidoptera</taxon>
        <taxon>Glossata</taxon>
        <taxon>Ditrysia</taxon>
        <taxon>Papilionoidea</taxon>
        <taxon>Papilionidae</taxon>
        <taxon>Papilioninae</taxon>
        <taxon>Papilio</taxon>
    </lineage>
</organism>